<reference evidence="7 8" key="1">
    <citation type="submission" date="2019-08" db="EMBL/GenBank/DDBJ databases">
        <title>Formosa sediminis sp. nov., isolated from marine sediment.</title>
        <authorList>
            <person name="Cao W.R."/>
        </authorList>
    </citation>
    <scope>NUCLEOTIDE SEQUENCE [LARGE SCALE GENOMIC DNA]</scope>
    <source>
        <strain evidence="7 8">1494</strain>
    </source>
</reference>
<dbReference type="PANTHER" id="PTHR37422:SF17">
    <property type="entry name" value="O-ANTIGEN LIGASE"/>
    <property type="match status" value="1"/>
</dbReference>
<organism evidence="7 8">
    <name type="scientific">Formosa maritima</name>
    <dbReference type="NCBI Taxonomy" id="2592046"/>
    <lineage>
        <taxon>Bacteria</taxon>
        <taxon>Pseudomonadati</taxon>
        <taxon>Bacteroidota</taxon>
        <taxon>Flavobacteriia</taxon>
        <taxon>Flavobacteriales</taxon>
        <taxon>Flavobacteriaceae</taxon>
        <taxon>Formosa</taxon>
    </lineage>
</organism>
<sequence>MKILKYFLLALIILNLPTFGIKTFGSTIGSLLSILLFGSALLYFFFNKKNKAPIPFILLGLTYFLISGINYTGVLREFIVDAIKYFIFIISTVHLAKNTTQKELGILLIIGAASVLINAMFFSTHYGRYGGFYINPNRAGVACLIAFSLTFLIKKKLIKLILQLLIVTAGIMTLSRYFILLLVIINIIAIISNRKNSISLIAGTFAIIIVLSISSIFQLNTTRFSAFQSIFNSSEVETKTITKGSREETWALYTDIILNNPILGNGYNSLHGNKSNFSSDIRSGVHNTYLMALGEAGIIPFLLFIIVYISLFIKSLKYYKTHLEYLCIATILMTFLLVSHNYFDNYLALFISMWLYEKLKSNPKYYHKTLVEIE</sequence>
<dbReference type="PANTHER" id="PTHR37422">
    <property type="entry name" value="TEICHURONIC ACID BIOSYNTHESIS PROTEIN TUAE"/>
    <property type="match status" value="1"/>
</dbReference>
<feature type="transmembrane region" description="Helical" evidence="5">
    <location>
        <begin position="104"/>
        <end position="126"/>
    </location>
</feature>
<evidence type="ECO:0000256" key="2">
    <source>
        <dbReference type="ARBA" id="ARBA00022692"/>
    </source>
</evidence>
<keyword evidence="2 5" id="KW-0812">Transmembrane</keyword>
<comment type="subcellular location">
    <subcellularLocation>
        <location evidence="1">Membrane</location>
        <topology evidence="1">Multi-pass membrane protein</topology>
    </subcellularLocation>
</comment>
<proteinExistence type="predicted"/>
<dbReference type="Proteomes" id="UP000324550">
    <property type="component" value="Unassembled WGS sequence"/>
</dbReference>
<dbReference type="AlphaFoldDB" id="A0A5D0GJC9"/>
<dbReference type="EMBL" id="VSFC01000012">
    <property type="protein sequence ID" value="TYA58941.1"/>
    <property type="molecule type" value="Genomic_DNA"/>
</dbReference>
<feature type="transmembrane region" description="Helical" evidence="5">
    <location>
        <begin position="289"/>
        <end position="311"/>
    </location>
</feature>
<feature type="transmembrane region" description="Helical" evidence="5">
    <location>
        <begin position="323"/>
        <end position="343"/>
    </location>
</feature>
<comment type="caution">
    <text evidence="7">The sequence shown here is derived from an EMBL/GenBank/DDBJ whole genome shotgun (WGS) entry which is preliminary data.</text>
</comment>
<dbReference type="Pfam" id="PF04932">
    <property type="entry name" value="Wzy_C"/>
    <property type="match status" value="1"/>
</dbReference>
<evidence type="ECO:0000313" key="7">
    <source>
        <dbReference type="EMBL" id="TYA58941.1"/>
    </source>
</evidence>
<feature type="transmembrane region" description="Helical" evidence="5">
    <location>
        <begin position="30"/>
        <end position="46"/>
    </location>
</feature>
<accession>A0A5D0GJC9</accession>
<protein>
    <recommendedName>
        <fullName evidence="6">O-antigen ligase-related domain-containing protein</fullName>
    </recommendedName>
</protein>
<keyword evidence="8" id="KW-1185">Reference proteome</keyword>
<gene>
    <name evidence="7" type="ORF">FVF61_01980</name>
</gene>
<dbReference type="InterPro" id="IPR051533">
    <property type="entry name" value="WaaL-like"/>
</dbReference>
<feature type="domain" description="O-antigen ligase-related" evidence="6">
    <location>
        <begin position="164"/>
        <end position="305"/>
    </location>
</feature>
<keyword evidence="3 5" id="KW-1133">Transmembrane helix</keyword>
<dbReference type="RefSeq" id="WP_148452710.1">
    <property type="nucleotide sequence ID" value="NZ_VSFC01000012.1"/>
</dbReference>
<feature type="transmembrane region" description="Helical" evidence="5">
    <location>
        <begin position="164"/>
        <end position="191"/>
    </location>
</feature>
<feature type="transmembrane region" description="Helical" evidence="5">
    <location>
        <begin position="53"/>
        <end position="72"/>
    </location>
</feature>
<evidence type="ECO:0000256" key="5">
    <source>
        <dbReference type="SAM" id="Phobius"/>
    </source>
</evidence>
<keyword evidence="4 5" id="KW-0472">Membrane</keyword>
<dbReference type="InterPro" id="IPR007016">
    <property type="entry name" value="O-antigen_ligase-rel_domated"/>
</dbReference>
<feature type="transmembrane region" description="Helical" evidence="5">
    <location>
        <begin position="132"/>
        <end position="152"/>
    </location>
</feature>
<evidence type="ECO:0000256" key="3">
    <source>
        <dbReference type="ARBA" id="ARBA00022989"/>
    </source>
</evidence>
<evidence type="ECO:0000256" key="1">
    <source>
        <dbReference type="ARBA" id="ARBA00004141"/>
    </source>
</evidence>
<name>A0A5D0GJC9_9FLAO</name>
<evidence type="ECO:0000313" key="8">
    <source>
        <dbReference type="Proteomes" id="UP000324550"/>
    </source>
</evidence>
<feature type="transmembrane region" description="Helical" evidence="5">
    <location>
        <begin position="197"/>
        <end position="217"/>
    </location>
</feature>
<evidence type="ECO:0000259" key="6">
    <source>
        <dbReference type="Pfam" id="PF04932"/>
    </source>
</evidence>
<dbReference type="GO" id="GO:0016020">
    <property type="term" value="C:membrane"/>
    <property type="evidence" value="ECO:0007669"/>
    <property type="project" value="UniProtKB-SubCell"/>
</dbReference>
<evidence type="ECO:0000256" key="4">
    <source>
        <dbReference type="ARBA" id="ARBA00023136"/>
    </source>
</evidence>
<dbReference type="OrthoDB" id="695378at2"/>